<comment type="caution">
    <text evidence="8">The sequence shown here is derived from an EMBL/GenBank/DDBJ whole genome shotgun (WGS) entry which is preliminary data.</text>
</comment>
<dbReference type="InterPro" id="IPR015300">
    <property type="entry name" value="DNA-bd_pseudobarrel_sf"/>
</dbReference>
<proteinExistence type="predicted"/>
<feature type="compositionally biased region" description="Basic and acidic residues" evidence="6">
    <location>
        <begin position="1"/>
        <end position="11"/>
    </location>
</feature>
<feature type="compositionally biased region" description="Low complexity" evidence="6">
    <location>
        <begin position="100"/>
        <end position="132"/>
    </location>
</feature>
<evidence type="ECO:0000256" key="6">
    <source>
        <dbReference type="SAM" id="MobiDB-lite"/>
    </source>
</evidence>
<evidence type="ECO:0000256" key="4">
    <source>
        <dbReference type="ARBA" id="ARBA00023163"/>
    </source>
</evidence>
<feature type="compositionally biased region" description="Polar residues" evidence="6">
    <location>
        <begin position="133"/>
        <end position="146"/>
    </location>
</feature>
<feature type="region of interest" description="Disordered" evidence="6">
    <location>
        <begin position="208"/>
        <end position="237"/>
    </location>
</feature>
<accession>A0ABD3DW25</accession>
<feature type="compositionally biased region" description="Basic and acidic residues" evidence="6">
    <location>
        <begin position="472"/>
        <end position="481"/>
    </location>
</feature>
<keyword evidence="5" id="KW-0539">Nucleus</keyword>
<dbReference type="InterPro" id="IPR003340">
    <property type="entry name" value="B3_DNA-bd"/>
</dbReference>
<protein>
    <submittedName>
        <fullName evidence="8">B3 domain-containing transcription factor</fullName>
        <ecNumber evidence="8">2.2.1.6</ecNumber>
    </submittedName>
</protein>
<dbReference type="InterPro" id="IPR044800">
    <property type="entry name" value="LEC2-like"/>
</dbReference>
<dbReference type="GO" id="GO:0005634">
    <property type="term" value="C:nucleus"/>
    <property type="evidence" value="ECO:0007669"/>
    <property type="project" value="UniProtKB-SubCell"/>
</dbReference>
<organism evidence="8 9">
    <name type="scientific">Castilleja foliolosa</name>
    <dbReference type="NCBI Taxonomy" id="1961234"/>
    <lineage>
        <taxon>Eukaryota</taxon>
        <taxon>Viridiplantae</taxon>
        <taxon>Streptophyta</taxon>
        <taxon>Embryophyta</taxon>
        <taxon>Tracheophyta</taxon>
        <taxon>Spermatophyta</taxon>
        <taxon>Magnoliopsida</taxon>
        <taxon>eudicotyledons</taxon>
        <taxon>Gunneridae</taxon>
        <taxon>Pentapetalae</taxon>
        <taxon>asterids</taxon>
        <taxon>lamiids</taxon>
        <taxon>Lamiales</taxon>
        <taxon>Orobanchaceae</taxon>
        <taxon>Pedicularideae</taxon>
        <taxon>Castillejinae</taxon>
        <taxon>Castilleja</taxon>
    </lineage>
</organism>
<evidence type="ECO:0000256" key="3">
    <source>
        <dbReference type="ARBA" id="ARBA00023125"/>
    </source>
</evidence>
<dbReference type="SUPFAM" id="SSF101936">
    <property type="entry name" value="DNA-binding pseudobarrel domain"/>
    <property type="match status" value="1"/>
</dbReference>
<comment type="subcellular location">
    <subcellularLocation>
        <location evidence="1">Nucleus</location>
    </subcellularLocation>
</comment>
<feature type="region of interest" description="Disordered" evidence="6">
    <location>
        <begin position="439"/>
        <end position="500"/>
    </location>
</feature>
<evidence type="ECO:0000259" key="7">
    <source>
        <dbReference type="PROSITE" id="PS50863"/>
    </source>
</evidence>
<feature type="region of interest" description="Disordered" evidence="6">
    <location>
        <begin position="97"/>
        <end position="157"/>
    </location>
</feature>
<gene>
    <name evidence="8" type="primary">ABI3_3</name>
    <name evidence="8" type="ORF">CASFOL_010250</name>
</gene>
<evidence type="ECO:0000313" key="8">
    <source>
        <dbReference type="EMBL" id="KAL3645070.1"/>
    </source>
</evidence>
<dbReference type="AlphaFoldDB" id="A0ABD3DW25"/>
<reference evidence="9" key="1">
    <citation type="journal article" date="2024" name="IScience">
        <title>Strigolactones Initiate the Formation of Haustorium-like Structures in Castilleja.</title>
        <authorList>
            <person name="Buerger M."/>
            <person name="Peterson D."/>
            <person name="Chory J."/>
        </authorList>
    </citation>
    <scope>NUCLEOTIDE SEQUENCE [LARGE SCALE GENOMIC DNA]</scope>
</reference>
<evidence type="ECO:0000313" key="9">
    <source>
        <dbReference type="Proteomes" id="UP001632038"/>
    </source>
</evidence>
<dbReference type="Proteomes" id="UP001632038">
    <property type="component" value="Unassembled WGS sequence"/>
</dbReference>
<keyword evidence="9" id="KW-1185">Reference proteome</keyword>
<feature type="compositionally biased region" description="Gly residues" evidence="6">
    <location>
        <begin position="482"/>
        <end position="491"/>
    </location>
</feature>
<feature type="domain" description="TF-B3" evidence="7">
    <location>
        <begin position="531"/>
        <end position="633"/>
    </location>
</feature>
<dbReference type="PROSITE" id="PS50863">
    <property type="entry name" value="B3"/>
    <property type="match status" value="1"/>
</dbReference>
<dbReference type="EMBL" id="JAVIJP010000013">
    <property type="protein sequence ID" value="KAL3645070.1"/>
    <property type="molecule type" value="Genomic_DNA"/>
</dbReference>
<feature type="compositionally biased region" description="Basic residues" evidence="6">
    <location>
        <begin position="446"/>
        <end position="459"/>
    </location>
</feature>
<dbReference type="PANTHER" id="PTHR31140:SF81">
    <property type="entry name" value="B3 DOMAIN-CONTAINING TRANSCRIPTION FACTOR ABI3"/>
    <property type="match status" value="1"/>
</dbReference>
<keyword evidence="3" id="KW-0238">DNA-binding</keyword>
<evidence type="ECO:0000256" key="5">
    <source>
        <dbReference type="ARBA" id="ARBA00023242"/>
    </source>
</evidence>
<sequence length="669" mass="74361">MVKLEASEPDLHFSAGDNDLKKEHMDVPAPENDGLAENPTGFEAMDEDNQVGELGAINAKDLWLNDDDDDNNNRNQGSLIDDASIFYNDFPPLPDFPCMSSSSSSPATPAASLPQTATSSSSSAGSSSSSVSWTMMNSESTPQQFENGGAAAAAALSSTASMEIPPQPNQDCIEDVMENLQYIDLIDCNEMWDPSSIFQTENPQEFMEDQHAAAAAAPSPPPTAAEFQTPSPGESEDGFASFLEGSSELSAMFFEWLKQNRHHISAEDMRSIKLKRSTIENASNRLGTSKEGKKQLLKLILEWVEQHQLQKRRQNPNPNPNFIYNPMSTPDPNTACYSPASPWMATPRTPIYNPMSGYIADPYSNPYSSPMTHQVMNGIAYPGMEHVQSWTMMPMVQPQPQMQFNRFLENVNVLNHQPAVYRSPYKMYDSIGEKLVRLGPSATKEARKKRMARQRKLNSRHNSNSNQHNRSRMSDVPRGGEDGNGSAGGGSDSPKDGDVAAEDGLIHKRQAAFDRRQEQVWKAEKNLKFLLQKVLKQSDVGNLGRIVLPKKEAESHLPELETRDGITIPMEDIGTSCVWNMRYRFWPNNKSRMYLLENTGDFVRQNGLQEGDFIVLYSDTKSGKYMIRGIKVRDPDAKTETKKPTKQNVRNLSLAGNSSSFTPAKKAAR</sequence>
<evidence type="ECO:0000256" key="2">
    <source>
        <dbReference type="ARBA" id="ARBA00023015"/>
    </source>
</evidence>
<feature type="region of interest" description="Disordered" evidence="6">
    <location>
        <begin position="1"/>
        <end position="53"/>
    </location>
</feature>
<dbReference type="EC" id="2.2.1.6" evidence="8"/>
<dbReference type="Pfam" id="PF02362">
    <property type="entry name" value="B3"/>
    <property type="match status" value="1"/>
</dbReference>
<name>A0ABD3DW25_9LAMI</name>
<dbReference type="FunFam" id="2.40.330.10:FF:000003">
    <property type="entry name" value="B3 domain-containing transcription factor FUS3"/>
    <property type="match status" value="1"/>
</dbReference>
<feature type="compositionally biased region" description="Polar residues" evidence="6">
    <location>
        <begin position="646"/>
        <end position="662"/>
    </location>
</feature>
<dbReference type="CDD" id="cd10015">
    <property type="entry name" value="BfiI_C_EcoRII_N_B3"/>
    <property type="match status" value="1"/>
</dbReference>
<dbReference type="SMART" id="SM01019">
    <property type="entry name" value="B3"/>
    <property type="match status" value="1"/>
</dbReference>
<dbReference type="Gene3D" id="2.40.330.10">
    <property type="entry name" value="DNA-binding pseudobarrel domain"/>
    <property type="match status" value="1"/>
</dbReference>
<evidence type="ECO:0000256" key="1">
    <source>
        <dbReference type="ARBA" id="ARBA00004123"/>
    </source>
</evidence>
<dbReference type="GO" id="GO:0003984">
    <property type="term" value="F:acetolactate synthase activity"/>
    <property type="evidence" value="ECO:0007669"/>
    <property type="project" value="UniProtKB-EC"/>
</dbReference>
<keyword evidence="2" id="KW-0805">Transcription regulation</keyword>
<keyword evidence="8" id="KW-0808">Transferase</keyword>
<keyword evidence="4" id="KW-0804">Transcription</keyword>
<dbReference type="GO" id="GO:0003677">
    <property type="term" value="F:DNA binding"/>
    <property type="evidence" value="ECO:0007669"/>
    <property type="project" value="UniProtKB-KW"/>
</dbReference>
<dbReference type="PANTHER" id="PTHR31140">
    <property type="entry name" value="B3 DOMAIN-CONTAINING TRANSCRIPTION FACTOR ABI3"/>
    <property type="match status" value="1"/>
</dbReference>
<feature type="region of interest" description="Disordered" evidence="6">
    <location>
        <begin position="635"/>
        <end position="669"/>
    </location>
</feature>